<dbReference type="GO" id="GO:0020037">
    <property type="term" value="F:heme binding"/>
    <property type="evidence" value="ECO:0007669"/>
    <property type="project" value="InterPro"/>
</dbReference>
<evidence type="ECO:0000256" key="5">
    <source>
        <dbReference type="ARBA" id="ARBA00023004"/>
    </source>
</evidence>
<evidence type="ECO:0000313" key="8">
    <source>
        <dbReference type="EMBL" id="QLH50732.1"/>
    </source>
</evidence>
<dbReference type="PANTHER" id="PTHR46696:SF1">
    <property type="entry name" value="CYTOCHROME P450 YJIB-RELATED"/>
    <property type="match status" value="1"/>
</dbReference>
<dbReference type="GO" id="GO:0004497">
    <property type="term" value="F:monooxygenase activity"/>
    <property type="evidence" value="ECO:0007669"/>
    <property type="project" value="UniProtKB-KW"/>
</dbReference>
<proteinExistence type="inferred from homology"/>
<dbReference type="PRINTS" id="PR00385">
    <property type="entry name" value="P450"/>
</dbReference>
<keyword evidence="3 7" id="KW-0479">Metal-binding</keyword>
<dbReference type="PANTHER" id="PTHR46696">
    <property type="entry name" value="P450, PUTATIVE (EUROFUNG)-RELATED"/>
    <property type="match status" value="1"/>
</dbReference>
<dbReference type="PROSITE" id="PS00086">
    <property type="entry name" value="CYTOCHROME_P450"/>
    <property type="match status" value="1"/>
</dbReference>
<dbReference type="GO" id="GO:0005506">
    <property type="term" value="F:iron ion binding"/>
    <property type="evidence" value="ECO:0007669"/>
    <property type="project" value="InterPro"/>
</dbReference>
<organism evidence="8 9">
    <name type="scientific">Candidatus Accumulibacter cognatus</name>
    <dbReference type="NCBI Taxonomy" id="2954383"/>
    <lineage>
        <taxon>Bacteria</taxon>
        <taxon>Pseudomonadati</taxon>
        <taxon>Pseudomonadota</taxon>
        <taxon>Betaproteobacteria</taxon>
        <taxon>Candidatus Accumulibacter</taxon>
    </lineage>
</organism>
<evidence type="ECO:0000256" key="7">
    <source>
        <dbReference type="RuleBase" id="RU000461"/>
    </source>
</evidence>
<keyword evidence="4 7" id="KW-0560">Oxidoreductase</keyword>
<keyword evidence="2 7" id="KW-0349">Heme</keyword>
<dbReference type="SUPFAM" id="SSF48264">
    <property type="entry name" value="Cytochrome P450"/>
    <property type="match status" value="1"/>
</dbReference>
<name>A0A7D5NBL9_9PROT</name>
<comment type="similarity">
    <text evidence="1 7">Belongs to the cytochrome P450 family.</text>
</comment>
<keyword evidence="5 7" id="KW-0408">Iron</keyword>
<evidence type="ECO:0000256" key="1">
    <source>
        <dbReference type="ARBA" id="ARBA00010617"/>
    </source>
</evidence>
<protein>
    <submittedName>
        <fullName evidence="8">Cytochrome P450</fullName>
    </submittedName>
</protein>
<dbReference type="PRINTS" id="PR00359">
    <property type="entry name" value="BP450"/>
</dbReference>
<sequence length="412" mass="44492">MCLPGEPASALLPIFDPAFKADPHPFYAALRRLAGVSRMRLPSGTGVWIVLRYDHARKLLRDPRLSKVPQREDGAAPKHALFNHLLTMDPPSHAVARSVLAPCFSPRVLRAFEPRVSGLVDALLQRIPCDDEPFDVLTAFAGPLAQSVVCELVGVPDDVRESLARGLDDLDRADFDAPDRVPGITQHLFDTLLGVCNRRASLPPESLLATLCAARDHGSIPPEQVVSLTYLVLAAGRETAANLIANGLLRLLTRPPTWAELARAPQHAGALVEELLRLESPLEMATARYAIADIAIDDTTIRAGDTVFVGLAASNRDPLAFERPDELDLSRTAGSKHLAFGYGIHRCLGAILARIEARIALARLAAHFPSLELAVPAGQLAWKPGLITRGLQNLPVRRGAPGRKTFADLLPG</sequence>
<dbReference type="GO" id="GO:0016705">
    <property type="term" value="F:oxidoreductase activity, acting on paired donors, with incorporation or reduction of molecular oxygen"/>
    <property type="evidence" value="ECO:0007669"/>
    <property type="project" value="InterPro"/>
</dbReference>
<dbReference type="InterPro" id="IPR001128">
    <property type="entry name" value="Cyt_P450"/>
</dbReference>
<dbReference type="Pfam" id="PF00067">
    <property type="entry name" value="p450"/>
    <property type="match status" value="1"/>
</dbReference>
<keyword evidence="6 7" id="KW-0503">Monooxygenase</keyword>
<dbReference type="InterPro" id="IPR036396">
    <property type="entry name" value="Cyt_P450_sf"/>
</dbReference>
<evidence type="ECO:0000313" key="9">
    <source>
        <dbReference type="Proteomes" id="UP000509684"/>
    </source>
</evidence>
<gene>
    <name evidence="8" type="ORF">HWD57_13745</name>
</gene>
<reference evidence="8 9" key="1">
    <citation type="journal article" date="2019" name="Microbiome">
        <title>Annotated bacterial chromosomes from frame-shift-corrected long-read metagenomic data.</title>
        <authorList>
            <person name="Arumugam K."/>
            <person name="Bagci C."/>
            <person name="Bessarab I."/>
            <person name="Beier S."/>
            <person name="Buchfink B."/>
            <person name="Gorska A."/>
            <person name="Qiu G."/>
            <person name="Huson D.H."/>
            <person name="Williams R.B.H."/>
        </authorList>
    </citation>
    <scope>NUCLEOTIDE SEQUENCE [LARGE SCALE GENOMIC DNA]</scope>
    <source>
        <strain evidence="8">SSA1</strain>
    </source>
</reference>
<dbReference type="EMBL" id="CP058708">
    <property type="protein sequence ID" value="QLH50732.1"/>
    <property type="molecule type" value="Genomic_DNA"/>
</dbReference>
<evidence type="ECO:0000256" key="2">
    <source>
        <dbReference type="ARBA" id="ARBA00022617"/>
    </source>
</evidence>
<dbReference type="InterPro" id="IPR002397">
    <property type="entry name" value="Cyt_P450_B"/>
</dbReference>
<dbReference type="KEGG" id="acog:HWD57_13745"/>
<evidence type="ECO:0000256" key="3">
    <source>
        <dbReference type="ARBA" id="ARBA00022723"/>
    </source>
</evidence>
<accession>A0A7D5NBL9</accession>
<evidence type="ECO:0000256" key="6">
    <source>
        <dbReference type="ARBA" id="ARBA00023033"/>
    </source>
</evidence>
<dbReference type="AlphaFoldDB" id="A0A7D5NBL9"/>
<dbReference type="Proteomes" id="UP000509684">
    <property type="component" value="Chromosome"/>
</dbReference>
<dbReference type="FunFam" id="1.10.630.10:FF:000018">
    <property type="entry name" value="Cytochrome P450 monooxygenase"/>
    <property type="match status" value="1"/>
</dbReference>
<dbReference type="InterPro" id="IPR017972">
    <property type="entry name" value="Cyt_P450_CS"/>
</dbReference>
<dbReference type="Gene3D" id="1.10.630.10">
    <property type="entry name" value="Cytochrome P450"/>
    <property type="match status" value="1"/>
</dbReference>
<evidence type="ECO:0000256" key="4">
    <source>
        <dbReference type="ARBA" id="ARBA00023002"/>
    </source>
</evidence>